<reference evidence="3" key="1">
    <citation type="journal article" date="2019" name="Int. J. Syst. Evol. Microbiol.">
        <title>The Global Catalogue of Microorganisms (GCM) 10K type strain sequencing project: providing services to taxonomists for standard genome sequencing and annotation.</title>
        <authorList>
            <consortium name="The Broad Institute Genomics Platform"/>
            <consortium name="The Broad Institute Genome Sequencing Center for Infectious Disease"/>
            <person name="Wu L."/>
            <person name="Ma J."/>
        </authorList>
    </citation>
    <scope>NUCLEOTIDE SEQUENCE [LARGE SCALE GENOMIC DNA]</scope>
    <source>
        <strain evidence="3">JCM 4594</strain>
    </source>
</reference>
<evidence type="ECO:0000259" key="1">
    <source>
        <dbReference type="Pfam" id="PF04149"/>
    </source>
</evidence>
<feature type="domain" description="DUF397" evidence="1">
    <location>
        <begin position="17"/>
        <end position="70"/>
    </location>
</feature>
<name>A0ABQ3AXK1_9ACTN</name>
<protein>
    <recommendedName>
        <fullName evidence="1">DUF397 domain-containing protein</fullName>
    </recommendedName>
</protein>
<sequence length="71" mass="7458">MTEPTHTLTAYDLAQEASWRKSSYSDAAANNCIEIAELSAGVGIRDSKVPTGPAFMVGSAAFAAFVEYAKA</sequence>
<dbReference type="EMBL" id="BMUU01000024">
    <property type="protein sequence ID" value="GGY70562.1"/>
    <property type="molecule type" value="Genomic_DNA"/>
</dbReference>
<dbReference type="Pfam" id="PF04149">
    <property type="entry name" value="DUF397"/>
    <property type="match status" value="1"/>
</dbReference>
<gene>
    <name evidence="2" type="ORF">GCM10010326_75960</name>
</gene>
<accession>A0ABQ3AXK1</accession>
<proteinExistence type="predicted"/>
<dbReference type="InterPro" id="IPR007278">
    <property type="entry name" value="DUF397"/>
</dbReference>
<evidence type="ECO:0000313" key="2">
    <source>
        <dbReference type="EMBL" id="GGY70562.1"/>
    </source>
</evidence>
<comment type="caution">
    <text evidence="2">The sequence shown here is derived from an EMBL/GenBank/DDBJ whole genome shotgun (WGS) entry which is preliminary data.</text>
</comment>
<dbReference type="Proteomes" id="UP000600946">
    <property type="component" value="Unassembled WGS sequence"/>
</dbReference>
<organism evidence="2 3">
    <name type="scientific">Streptomyces xanthochromogenes</name>
    <dbReference type="NCBI Taxonomy" id="67384"/>
    <lineage>
        <taxon>Bacteria</taxon>
        <taxon>Bacillati</taxon>
        <taxon>Actinomycetota</taxon>
        <taxon>Actinomycetes</taxon>
        <taxon>Kitasatosporales</taxon>
        <taxon>Streptomycetaceae</taxon>
        <taxon>Streptomyces</taxon>
    </lineage>
</organism>
<evidence type="ECO:0000313" key="3">
    <source>
        <dbReference type="Proteomes" id="UP000600946"/>
    </source>
</evidence>
<keyword evidence="3" id="KW-1185">Reference proteome</keyword>